<dbReference type="InterPro" id="IPR021130">
    <property type="entry name" value="PRib-ATP_PPHydrolase-like"/>
</dbReference>
<evidence type="ECO:0000313" key="22">
    <source>
        <dbReference type="Proteomes" id="UP001295794"/>
    </source>
</evidence>
<dbReference type="GO" id="GO:0003949">
    <property type="term" value="F:1-(5-phosphoribosyl)-5-[(5-phosphoribosylamino)methylideneamino]imidazole-4-carboxamide isomerase activity"/>
    <property type="evidence" value="ECO:0007669"/>
    <property type="project" value="UniProtKB-EC"/>
</dbReference>
<comment type="similarity">
    <text evidence="19">Belongs to the HisA/HisF family.</text>
</comment>
<evidence type="ECO:0000256" key="11">
    <source>
        <dbReference type="ARBA" id="ARBA00022741"/>
    </source>
</evidence>
<dbReference type="Proteomes" id="UP001295794">
    <property type="component" value="Unassembled WGS sequence"/>
</dbReference>
<keyword evidence="22" id="KW-1185">Reference proteome</keyword>
<dbReference type="InterPro" id="IPR050064">
    <property type="entry name" value="IGPS_HisA/HisF"/>
</dbReference>
<protein>
    <recommendedName>
        <fullName evidence="20">Phosphoribosyl-AMP cyclohydrolase domain-containing protein</fullName>
    </recommendedName>
</protein>
<evidence type="ECO:0000256" key="4">
    <source>
        <dbReference type="ARBA" id="ARBA00004496"/>
    </source>
</evidence>
<keyword evidence="11" id="KW-0547">Nucleotide-binding</keyword>
<dbReference type="EMBL" id="CAVNYO010000332">
    <property type="protein sequence ID" value="CAK5273351.1"/>
    <property type="molecule type" value="Genomic_DNA"/>
</dbReference>
<dbReference type="NCBIfam" id="TIGR03188">
    <property type="entry name" value="histidine_hisI"/>
    <property type="match status" value="1"/>
</dbReference>
<dbReference type="AlphaFoldDB" id="A0AAD2HCF6"/>
<evidence type="ECO:0000256" key="17">
    <source>
        <dbReference type="ARBA" id="ARBA00023268"/>
    </source>
</evidence>
<keyword evidence="10 19" id="KW-0028">Amino-acid biosynthesis</keyword>
<comment type="catalytic activity">
    <reaction evidence="3">
        <text>1-(5-phospho-beta-D-ribosyl)-ATP + H2O = 1-(5-phospho-beta-D-ribosyl)-5'-AMP + diphosphate + H(+)</text>
        <dbReference type="Rhea" id="RHEA:22828"/>
        <dbReference type="ChEBI" id="CHEBI:15377"/>
        <dbReference type="ChEBI" id="CHEBI:15378"/>
        <dbReference type="ChEBI" id="CHEBI:33019"/>
        <dbReference type="ChEBI" id="CHEBI:59457"/>
        <dbReference type="ChEBI" id="CHEBI:73183"/>
        <dbReference type="EC" id="3.6.1.31"/>
    </reaction>
</comment>
<dbReference type="Pfam" id="PF01503">
    <property type="entry name" value="PRA-PH"/>
    <property type="match status" value="1"/>
</dbReference>
<evidence type="ECO:0000256" key="1">
    <source>
        <dbReference type="ARBA" id="ARBA00000024"/>
    </source>
</evidence>
<dbReference type="Gene3D" id="3.20.20.70">
    <property type="entry name" value="Aldolase class I"/>
    <property type="match status" value="3"/>
</dbReference>
<dbReference type="SUPFAM" id="SSF51366">
    <property type="entry name" value="Ribulose-phoshate binding barrel"/>
    <property type="match status" value="2"/>
</dbReference>
<evidence type="ECO:0000256" key="5">
    <source>
        <dbReference type="ARBA" id="ARBA00005091"/>
    </source>
</evidence>
<evidence type="ECO:0000313" key="21">
    <source>
        <dbReference type="EMBL" id="CAK5273351.1"/>
    </source>
</evidence>
<comment type="caution">
    <text evidence="21">The sequence shown here is derived from an EMBL/GenBank/DDBJ whole genome shotgun (WGS) entry which is preliminary data.</text>
</comment>
<keyword evidence="15" id="KW-0413">Isomerase</keyword>
<dbReference type="InterPro" id="IPR013785">
    <property type="entry name" value="Aldolase_TIM"/>
</dbReference>
<evidence type="ECO:0000256" key="15">
    <source>
        <dbReference type="ARBA" id="ARBA00023235"/>
    </source>
</evidence>
<sequence length="616" mass="67028">MIEIIPAIDLIGGQCVRLTQGDYDRRTTYYKDPLDAARRYEDCGIRRLHLVDLDGAKAAHPVNLNVLERITVSTSLQVQYGGGIKNAEALRDVFGSGAARAICGSIAVTQPDAFREWLAEFGSAKMILGADTRDGRIAINGWLEAATVGVEELIGSFRDAGLSQVICTDIAKDGMLSGPGGISSWEDIEELDRNGLRSVVVGKAIYEGRIRFEQLEKYMLTDGQTVKGINFLELRGVGDPVELGRRYAEEGADELVYLDISASMEGRRTFAELVTRIAANINIPFTVGGGIASVEDAGRLLTAGADKVTVNSAAVNNPDLISDIASKYGNQFVVVAIDAKQIDGRWRVTTHGGHRLSDKELFSWAAEAQRRGAGEILFTSMDHDGTKNGYPCETYARLSQMLSIPVIASGGAGTAQHIADVLTEGRADAALAASIFHYGEIPIPRLKQELNKLHIPDDNTRQVLMLGYMNEEAYDKTVAKVAGNFLNVKSIVKDCDDDTLLIRVVPVGPVCHKGTKTCFGGRENEGFIGELQSVIQQRHREMPEGSYTTKLFTKGVKKIAQKVGEEAVETVIEAVANNNTDVVYEASDLIYHLLVLLENQGLSIADLEEELAERHK</sequence>
<dbReference type="HAMAP" id="MF_01020">
    <property type="entry name" value="HisE"/>
    <property type="match status" value="1"/>
</dbReference>
<accession>A0AAD2HCF6</accession>
<reference evidence="21" key="1">
    <citation type="submission" date="2023-11" db="EMBL/GenBank/DDBJ databases">
        <authorList>
            <person name="De Vega J J."/>
            <person name="De Vega J J."/>
        </authorList>
    </citation>
    <scope>NUCLEOTIDE SEQUENCE</scope>
</reference>
<dbReference type="FunFam" id="1.10.287.1080:FF:000002">
    <property type="entry name" value="Histidine biosynthesis bifunctional protein HisIE"/>
    <property type="match status" value="1"/>
</dbReference>
<dbReference type="InterPro" id="IPR004651">
    <property type="entry name" value="HisF"/>
</dbReference>
<evidence type="ECO:0000259" key="20">
    <source>
        <dbReference type="Pfam" id="PF01502"/>
    </source>
</evidence>
<comment type="pathway">
    <text evidence="5">Amino-acid biosynthesis; L-histidine biosynthesis; L-histidine from 5-phospho-alpha-D-ribose 1-diphosphate: step 5/9.</text>
</comment>
<dbReference type="GO" id="GO:0004635">
    <property type="term" value="F:phosphoribosyl-AMP cyclohydrolase activity"/>
    <property type="evidence" value="ECO:0007669"/>
    <property type="project" value="UniProtKB-EC"/>
</dbReference>
<dbReference type="InterPro" id="IPR023016">
    <property type="entry name" value="HisA/PriA"/>
</dbReference>
<evidence type="ECO:0000256" key="3">
    <source>
        <dbReference type="ARBA" id="ARBA00001460"/>
    </source>
</evidence>
<comment type="catalytic activity">
    <reaction evidence="18">
        <text>5-[(5-phospho-1-deoxy-D-ribulos-1-ylimino)methylamino]-1-(5-phospho-beta-D-ribosyl)imidazole-4-carboxamide + L-glutamine = D-erythro-1-(imidazol-4-yl)glycerol 3-phosphate + 5-amino-1-(5-phospho-beta-D-ribosyl)imidazole-4-carboxamide + L-glutamate + H(+)</text>
        <dbReference type="Rhea" id="RHEA:24793"/>
        <dbReference type="ChEBI" id="CHEBI:15378"/>
        <dbReference type="ChEBI" id="CHEBI:29985"/>
        <dbReference type="ChEBI" id="CHEBI:58278"/>
        <dbReference type="ChEBI" id="CHEBI:58359"/>
        <dbReference type="ChEBI" id="CHEBI:58475"/>
        <dbReference type="ChEBI" id="CHEBI:58525"/>
        <dbReference type="EC" id="4.3.2.10"/>
    </reaction>
</comment>
<keyword evidence="9" id="KW-0963">Cytoplasm</keyword>
<evidence type="ECO:0000256" key="16">
    <source>
        <dbReference type="ARBA" id="ARBA00023239"/>
    </source>
</evidence>
<evidence type="ECO:0000256" key="2">
    <source>
        <dbReference type="ARBA" id="ARBA00000901"/>
    </source>
</evidence>
<feature type="domain" description="Phosphoribosyl-AMP cyclohydrolase" evidence="20">
    <location>
        <begin position="482"/>
        <end position="519"/>
    </location>
</feature>
<keyword evidence="17" id="KW-0511">Multifunctional enzyme</keyword>
<dbReference type="GO" id="GO:0016829">
    <property type="term" value="F:lyase activity"/>
    <property type="evidence" value="ECO:0007669"/>
    <property type="project" value="UniProtKB-KW"/>
</dbReference>
<dbReference type="InterPro" id="IPR038019">
    <property type="entry name" value="PRib_AMP_CycHydrolase_sf"/>
</dbReference>
<keyword evidence="14 19" id="KW-0368">Histidine biosynthesis</keyword>
<dbReference type="InterPro" id="IPR002496">
    <property type="entry name" value="PRib_AMP_CycHydrolase_dom"/>
</dbReference>
<evidence type="ECO:0000256" key="8">
    <source>
        <dbReference type="ARBA" id="ARBA00005204"/>
    </source>
</evidence>
<dbReference type="InterPro" id="IPR008179">
    <property type="entry name" value="HisE"/>
</dbReference>
<comment type="catalytic activity">
    <reaction evidence="1">
        <text>1-(5-phospho-beta-D-ribosyl)-5'-AMP + H2O = 1-(5-phospho-beta-D-ribosyl)-5-[(5-phospho-beta-D-ribosylamino)methylideneamino]imidazole-4-carboxamide</text>
        <dbReference type="Rhea" id="RHEA:20049"/>
        <dbReference type="ChEBI" id="CHEBI:15377"/>
        <dbReference type="ChEBI" id="CHEBI:58435"/>
        <dbReference type="ChEBI" id="CHEBI:59457"/>
        <dbReference type="EC" id="3.5.4.19"/>
    </reaction>
</comment>
<dbReference type="InterPro" id="IPR011060">
    <property type="entry name" value="RibuloseP-bd_barrel"/>
</dbReference>
<evidence type="ECO:0000256" key="18">
    <source>
        <dbReference type="ARBA" id="ARBA00047838"/>
    </source>
</evidence>
<dbReference type="GO" id="GO:0005524">
    <property type="term" value="F:ATP binding"/>
    <property type="evidence" value="ECO:0007669"/>
    <property type="project" value="UniProtKB-KW"/>
</dbReference>
<keyword evidence="16" id="KW-0456">Lyase</keyword>
<dbReference type="Pfam" id="PF00977">
    <property type="entry name" value="His_biosynth"/>
    <property type="match status" value="2"/>
</dbReference>
<gene>
    <name evidence="21" type="ORF">MYCIT1_LOCUS19773</name>
</gene>
<dbReference type="SUPFAM" id="SSF141734">
    <property type="entry name" value="HisI-like"/>
    <property type="match status" value="1"/>
</dbReference>
<evidence type="ECO:0000256" key="19">
    <source>
        <dbReference type="RuleBase" id="RU003657"/>
    </source>
</evidence>
<evidence type="ECO:0000256" key="14">
    <source>
        <dbReference type="ARBA" id="ARBA00023102"/>
    </source>
</evidence>
<comment type="pathway">
    <text evidence="6">Amino-acid biosynthesis; L-histidine biosynthesis; L-histidine from 5-phospho-alpha-D-ribose 1-diphosphate: step 4/9.</text>
</comment>
<evidence type="ECO:0000256" key="13">
    <source>
        <dbReference type="ARBA" id="ARBA00022840"/>
    </source>
</evidence>
<dbReference type="GO" id="GO:0000105">
    <property type="term" value="P:L-histidine biosynthetic process"/>
    <property type="evidence" value="ECO:0007669"/>
    <property type="project" value="UniProtKB-KW"/>
</dbReference>
<evidence type="ECO:0000256" key="12">
    <source>
        <dbReference type="ARBA" id="ARBA00022801"/>
    </source>
</evidence>
<keyword evidence="12" id="KW-0378">Hydrolase</keyword>
<dbReference type="Gene3D" id="1.10.287.1080">
    <property type="entry name" value="MazG-like"/>
    <property type="match status" value="1"/>
</dbReference>
<comment type="subcellular location">
    <subcellularLocation>
        <location evidence="4">Cytoplasm</location>
    </subcellularLocation>
</comment>
<evidence type="ECO:0000256" key="9">
    <source>
        <dbReference type="ARBA" id="ARBA00022490"/>
    </source>
</evidence>
<dbReference type="CDD" id="cd04731">
    <property type="entry name" value="HisF"/>
    <property type="match status" value="1"/>
</dbReference>
<dbReference type="Pfam" id="PF01502">
    <property type="entry name" value="PRA-CH"/>
    <property type="match status" value="1"/>
</dbReference>
<dbReference type="CDD" id="cd04732">
    <property type="entry name" value="HisA"/>
    <property type="match status" value="1"/>
</dbReference>
<evidence type="ECO:0000256" key="10">
    <source>
        <dbReference type="ARBA" id="ARBA00022605"/>
    </source>
</evidence>
<comment type="catalytic activity">
    <reaction evidence="2">
        <text>1-(5-phospho-beta-D-ribosyl)-5-[(5-phospho-beta-D-ribosylamino)methylideneamino]imidazole-4-carboxamide = 5-[(5-phospho-1-deoxy-D-ribulos-1-ylimino)methylamino]-1-(5-phospho-beta-D-ribosyl)imidazole-4-carboxamide</text>
        <dbReference type="Rhea" id="RHEA:15469"/>
        <dbReference type="ChEBI" id="CHEBI:58435"/>
        <dbReference type="ChEBI" id="CHEBI:58525"/>
        <dbReference type="EC" id="5.3.1.16"/>
    </reaction>
</comment>
<organism evidence="21 22">
    <name type="scientific">Mycena citricolor</name>
    <dbReference type="NCBI Taxonomy" id="2018698"/>
    <lineage>
        <taxon>Eukaryota</taxon>
        <taxon>Fungi</taxon>
        <taxon>Dikarya</taxon>
        <taxon>Basidiomycota</taxon>
        <taxon>Agaricomycotina</taxon>
        <taxon>Agaricomycetes</taxon>
        <taxon>Agaricomycetidae</taxon>
        <taxon>Agaricales</taxon>
        <taxon>Marasmiineae</taxon>
        <taxon>Mycenaceae</taxon>
        <taxon>Mycena</taxon>
    </lineage>
</organism>
<evidence type="ECO:0000256" key="7">
    <source>
        <dbReference type="ARBA" id="ARBA00005169"/>
    </source>
</evidence>
<comment type="pathway">
    <text evidence="7">Amino-acid biosynthesis; L-histidine biosynthesis; L-histidine from 5-phospho-alpha-D-ribose 1-diphosphate: step 3/9.</text>
</comment>
<dbReference type="InterPro" id="IPR006062">
    <property type="entry name" value="His_biosynth"/>
</dbReference>
<dbReference type="SUPFAM" id="SSF101386">
    <property type="entry name" value="all-alpha NTP pyrophosphatases"/>
    <property type="match status" value="1"/>
</dbReference>
<dbReference type="HAMAP" id="MF_01014">
    <property type="entry name" value="HisA"/>
    <property type="match status" value="1"/>
</dbReference>
<name>A0AAD2HCF6_9AGAR</name>
<dbReference type="CDD" id="cd11534">
    <property type="entry name" value="NTP-PPase_HisIE_like"/>
    <property type="match status" value="1"/>
</dbReference>
<dbReference type="GO" id="GO:0004636">
    <property type="term" value="F:phosphoribosyl-ATP diphosphatase activity"/>
    <property type="evidence" value="ECO:0007669"/>
    <property type="project" value="UniProtKB-EC"/>
</dbReference>
<dbReference type="PANTHER" id="PTHR21235">
    <property type="entry name" value="IMIDAZOLE GLYCEROL PHOSPHATE SYNTHASE SUBUNIT HISF/H IGP SYNTHASE SUBUNIT HISF/H"/>
    <property type="match status" value="1"/>
</dbReference>
<dbReference type="PANTHER" id="PTHR21235:SF2">
    <property type="entry name" value="IMIDAZOLE GLYCEROL PHOSPHATE SYNTHASE HISHF"/>
    <property type="match status" value="1"/>
</dbReference>
<dbReference type="GO" id="GO:0005737">
    <property type="term" value="C:cytoplasm"/>
    <property type="evidence" value="ECO:0007669"/>
    <property type="project" value="UniProtKB-SubCell"/>
</dbReference>
<proteinExistence type="inferred from homology"/>
<comment type="pathway">
    <text evidence="8">Amino-acid biosynthesis; L-histidine biosynthesis; L-histidine from 5-phospho-alpha-D-ribose 1-diphosphate: step 2/9.</text>
</comment>
<dbReference type="GO" id="GO:0000107">
    <property type="term" value="F:imidazoleglycerol-phosphate synthase activity"/>
    <property type="evidence" value="ECO:0007669"/>
    <property type="project" value="InterPro"/>
</dbReference>
<evidence type="ECO:0000256" key="6">
    <source>
        <dbReference type="ARBA" id="ARBA00005133"/>
    </source>
</evidence>
<keyword evidence="13" id="KW-0067">ATP-binding</keyword>